<feature type="chain" id="PRO_5044540540" evidence="2">
    <location>
        <begin position="20"/>
        <end position="169"/>
    </location>
</feature>
<dbReference type="Proteomes" id="UP000029925">
    <property type="component" value="Unassembled WGS sequence"/>
</dbReference>
<dbReference type="Proteomes" id="UP000064525">
    <property type="component" value="Chromosome I"/>
</dbReference>
<proteinExistence type="predicted"/>
<evidence type="ECO:0000313" key="3">
    <source>
        <dbReference type="EMBL" id="CUU39541.1"/>
    </source>
</evidence>
<name>A0A099UBZ9_9HELI</name>
<accession>A0A099UBZ9</accession>
<gene>
    <name evidence="3" type="ORF">BN2458_PEG0655</name>
    <name evidence="4" type="ORF">LS75_000045</name>
</gene>
<keyword evidence="5" id="KW-1185">Reference proteome</keyword>
<dbReference type="PATRIC" id="fig|76936.10.peg.640"/>
<dbReference type="EMBL" id="LN907858">
    <property type="protein sequence ID" value="CUU39541.1"/>
    <property type="molecule type" value="Genomic_DNA"/>
</dbReference>
<reference evidence="6" key="3">
    <citation type="submission" date="2015-11" db="EMBL/GenBank/DDBJ databases">
        <authorList>
            <person name="Anvar S.Y."/>
        </authorList>
    </citation>
    <scope>NUCLEOTIDE SEQUENCE [LARGE SCALE GENOMIC DNA]</scope>
</reference>
<evidence type="ECO:0000313" key="6">
    <source>
        <dbReference type="Proteomes" id="UP000064525"/>
    </source>
</evidence>
<sequence>MRIKSVLAGIIASAVAMWADNMILDFETIARIELNLKPNQTLMIDHKRGVLLGIMEIQSNGSIKRLPIPKELLGKNEADVMGGKKSGYESTTSHFGGAQTTIYSKTQKDKKGDTSSNVAKIKGTAQIPSGKQKGVENSKAGNTKRAGDFEWDKSKIIYEQQEETLEIER</sequence>
<keyword evidence="2" id="KW-0732">Signal</keyword>
<feature type="signal peptide" evidence="2">
    <location>
        <begin position="1"/>
        <end position="19"/>
    </location>
</feature>
<reference evidence="3" key="2">
    <citation type="submission" date="2015-11" db="EMBL/GenBank/DDBJ databases">
        <authorList>
            <person name="Zhang Y."/>
            <person name="Guo Z."/>
        </authorList>
    </citation>
    <scope>NUCLEOTIDE SEQUENCE</scope>
    <source>
        <strain evidence="3">1</strain>
    </source>
</reference>
<dbReference type="EMBL" id="JRPF02000001">
    <property type="protein sequence ID" value="TLD79375.1"/>
    <property type="molecule type" value="Genomic_DNA"/>
</dbReference>
<dbReference type="RefSeq" id="WP_034326014.1">
    <property type="nucleotide sequence ID" value="NZ_CAJTQN010000005.1"/>
</dbReference>
<dbReference type="OrthoDB" id="5323991at2"/>
<evidence type="ECO:0000256" key="1">
    <source>
        <dbReference type="SAM" id="MobiDB-lite"/>
    </source>
</evidence>
<reference evidence="4 5" key="1">
    <citation type="journal article" date="2014" name="Genome Announc.">
        <title>Draft genome sequences of eight enterohepatic helicobacter species isolated from both laboratory and wild rodents.</title>
        <authorList>
            <person name="Sheh A."/>
            <person name="Shen Z."/>
            <person name="Fox J.G."/>
        </authorList>
    </citation>
    <scope>NUCLEOTIDE SEQUENCE [LARGE SCALE GENOMIC DNA]</scope>
    <source>
        <strain evidence="4 5">MIT 98-6810</strain>
    </source>
</reference>
<protein>
    <submittedName>
        <fullName evidence="3">Uncharacterized protein</fullName>
    </submittedName>
</protein>
<feature type="region of interest" description="Disordered" evidence="1">
    <location>
        <begin position="84"/>
        <end position="146"/>
    </location>
</feature>
<evidence type="ECO:0000256" key="2">
    <source>
        <dbReference type="SAM" id="SignalP"/>
    </source>
</evidence>
<evidence type="ECO:0000313" key="5">
    <source>
        <dbReference type="Proteomes" id="UP000029925"/>
    </source>
</evidence>
<organism evidence="3 6">
    <name type="scientific">Helicobacter typhlonius</name>
    <dbReference type="NCBI Taxonomy" id="76936"/>
    <lineage>
        <taxon>Bacteria</taxon>
        <taxon>Pseudomonadati</taxon>
        <taxon>Campylobacterota</taxon>
        <taxon>Epsilonproteobacteria</taxon>
        <taxon>Campylobacterales</taxon>
        <taxon>Helicobacteraceae</taxon>
        <taxon>Helicobacter</taxon>
    </lineage>
</organism>
<dbReference type="KEGG" id="hty:BN2458_PEG0655"/>
<dbReference type="STRING" id="76936.BN2458_PEG0655"/>
<evidence type="ECO:0000313" key="4">
    <source>
        <dbReference type="EMBL" id="TLD79375.1"/>
    </source>
</evidence>
<dbReference type="AlphaFoldDB" id="A0A099UBZ9"/>
<dbReference type="GeneID" id="78150934"/>
<feature type="compositionally biased region" description="Polar residues" evidence="1">
    <location>
        <begin position="88"/>
        <end position="105"/>
    </location>
</feature>